<dbReference type="Proteomes" id="UP000178815">
    <property type="component" value="Unassembled WGS sequence"/>
</dbReference>
<protein>
    <recommendedName>
        <fullName evidence="2">GIY-YIG domain-containing protein</fullName>
    </recommendedName>
</protein>
<dbReference type="InterPro" id="IPR050190">
    <property type="entry name" value="UPF0213_domain"/>
</dbReference>
<gene>
    <name evidence="3" type="ORF">A2678_02325</name>
</gene>
<dbReference type="InterPro" id="IPR035901">
    <property type="entry name" value="GIY-YIG_endonuc_sf"/>
</dbReference>
<accession>A0A1F6CI17</accession>
<evidence type="ECO:0000313" key="3">
    <source>
        <dbReference type="EMBL" id="OGG48886.1"/>
    </source>
</evidence>
<dbReference type="SMART" id="SM00465">
    <property type="entry name" value="GIYc"/>
    <property type="match status" value="1"/>
</dbReference>
<dbReference type="InterPro" id="IPR000305">
    <property type="entry name" value="GIY-YIG_endonuc"/>
</dbReference>
<evidence type="ECO:0000256" key="1">
    <source>
        <dbReference type="ARBA" id="ARBA00007435"/>
    </source>
</evidence>
<dbReference type="Gene3D" id="3.40.1440.10">
    <property type="entry name" value="GIY-YIG endonuclease"/>
    <property type="match status" value="1"/>
</dbReference>
<proteinExistence type="inferred from homology"/>
<reference evidence="3 4" key="1">
    <citation type="journal article" date="2016" name="Nat. Commun.">
        <title>Thousands of microbial genomes shed light on interconnected biogeochemical processes in an aquifer system.</title>
        <authorList>
            <person name="Anantharaman K."/>
            <person name="Brown C.T."/>
            <person name="Hug L.A."/>
            <person name="Sharon I."/>
            <person name="Castelle C.J."/>
            <person name="Probst A.J."/>
            <person name="Thomas B.C."/>
            <person name="Singh A."/>
            <person name="Wilkins M.J."/>
            <person name="Karaoz U."/>
            <person name="Brodie E.L."/>
            <person name="Williams K.H."/>
            <person name="Hubbard S.S."/>
            <person name="Banfield J.F."/>
        </authorList>
    </citation>
    <scope>NUCLEOTIDE SEQUENCE [LARGE SCALE GENOMIC DNA]</scope>
</reference>
<organism evidence="3 4">
    <name type="scientific">Candidatus Kaiserbacteria bacterium RIFCSPHIGHO2_01_FULL_53_31</name>
    <dbReference type="NCBI Taxonomy" id="1798481"/>
    <lineage>
        <taxon>Bacteria</taxon>
        <taxon>Candidatus Kaiseribacteriota</taxon>
    </lineage>
</organism>
<evidence type="ECO:0000259" key="2">
    <source>
        <dbReference type="PROSITE" id="PS50164"/>
    </source>
</evidence>
<feature type="domain" description="GIY-YIG" evidence="2">
    <location>
        <begin position="1"/>
        <end position="76"/>
    </location>
</feature>
<dbReference type="PROSITE" id="PS50164">
    <property type="entry name" value="GIY_YIG"/>
    <property type="match status" value="1"/>
</dbReference>
<evidence type="ECO:0000313" key="4">
    <source>
        <dbReference type="Proteomes" id="UP000178815"/>
    </source>
</evidence>
<name>A0A1F6CI17_9BACT</name>
<dbReference type="EMBL" id="MFKU01000006">
    <property type="protein sequence ID" value="OGG48886.1"/>
    <property type="molecule type" value="Genomic_DNA"/>
</dbReference>
<sequence length="87" mass="10459">MYYVYLLENQNDNSWYIGYSANLRQRVERHNKGDGARTTARKKDWKLVYYEAYLDEQDAKGRERFLKSGSGRIFLKKQLVNFLTRGR</sequence>
<dbReference type="AlphaFoldDB" id="A0A1F6CI17"/>
<dbReference type="PANTHER" id="PTHR34477">
    <property type="entry name" value="UPF0213 PROTEIN YHBQ"/>
    <property type="match status" value="1"/>
</dbReference>
<dbReference type="PANTHER" id="PTHR34477:SF1">
    <property type="entry name" value="UPF0213 PROTEIN YHBQ"/>
    <property type="match status" value="1"/>
</dbReference>
<dbReference type="SUPFAM" id="SSF82771">
    <property type="entry name" value="GIY-YIG endonuclease"/>
    <property type="match status" value="1"/>
</dbReference>
<comment type="caution">
    <text evidence="3">The sequence shown here is derived from an EMBL/GenBank/DDBJ whole genome shotgun (WGS) entry which is preliminary data.</text>
</comment>
<dbReference type="CDD" id="cd10449">
    <property type="entry name" value="GIY-YIG_SLX1_like"/>
    <property type="match status" value="1"/>
</dbReference>
<comment type="similarity">
    <text evidence="1">Belongs to the UPF0213 family.</text>
</comment>
<dbReference type="Pfam" id="PF01541">
    <property type="entry name" value="GIY-YIG"/>
    <property type="match status" value="1"/>
</dbReference>